<accession>M6VYQ6</accession>
<reference evidence="1 2" key="1">
    <citation type="submission" date="2013-01" db="EMBL/GenBank/DDBJ databases">
        <authorList>
            <person name="Harkins D.M."/>
            <person name="Durkin A.S."/>
            <person name="Brinkac L.M."/>
            <person name="Haft D.H."/>
            <person name="Selengut J.D."/>
            <person name="Sanka R."/>
            <person name="DePew J."/>
            <person name="Purushe J."/>
            <person name="Matthias M.A."/>
            <person name="Vinetz J.M."/>
            <person name="Sutton G.G."/>
            <person name="Nierman W.C."/>
            <person name="Fouts D.E."/>
        </authorList>
    </citation>
    <scope>NUCLEOTIDE SEQUENCE [LARGE SCALE GENOMIC DNA]</scope>
    <source>
        <strain evidence="1 2">HAI1536</strain>
    </source>
</reference>
<gene>
    <name evidence="1" type="ORF">LEP1GSC172_4139</name>
</gene>
<comment type="caution">
    <text evidence="1">The sequence shown here is derived from an EMBL/GenBank/DDBJ whole genome shotgun (WGS) entry which is preliminary data.</text>
</comment>
<protein>
    <submittedName>
        <fullName evidence="1">Uncharacterized protein</fullName>
    </submittedName>
</protein>
<dbReference type="AlphaFoldDB" id="M6VYQ6"/>
<dbReference type="EMBL" id="AKWD02000024">
    <property type="protein sequence ID" value="EMO54673.1"/>
    <property type="molecule type" value="Genomic_DNA"/>
</dbReference>
<dbReference type="Proteomes" id="UP000012112">
    <property type="component" value="Unassembled WGS sequence"/>
</dbReference>
<proteinExistence type="predicted"/>
<organism evidence="1 2">
    <name type="scientific">Leptospira noguchii</name>
    <dbReference type="NCBI Taxonomy" id="28182"/>
    <lineage>
        <taxon>Bacteria</taxon>
        <taxon>Pseudomonadati</taxon>
        <taxon>Spirochaetota</taxon>
        <taxon>Spirochaetia</taxon>
        <taxon>Leptospirales</taxon>
        <taxon>Leptospiraceae</taxon>
        <taxon>Leptospira</taxon>
    </lineage>
</organism>
<evidence type="ECO:0000313" key="2">
    <source>
        <dbReference type="Proteomes" id="UP000012112"/>
    </source>
</evidence>
<name>M6VYQ6_9LEPT</name>
<sequence length="42" mass="4865">MNQSQNNVSLVIIHFSEKSWNLNFADVSLKCGNYHDLKNRSL</sequence>
<evidence type="ECO:0000313" key="1">
    <source>
        <dbReference type="EMBL" id="EMO54673.1"/>
    </source>
</evidence>